<name>A0A1E5XUS5_9HYPH</name>
<keyword evidence="3 5" id="KW-0732">Signal</keyword>
<evidence type="ECO:0000313" key="8">
    <source>
        <dbReference type="Proteomes" id="UP000095463"/>
    </source>
</evidence>
<sequence length="403" mass="40138">MMNKSSILGLAVAATVLGLAVPALAEDVKLGILGDLTGPIESLAPPIVAGAQLAFDQVNAQGGILGGGKIVTITGDSACDPSVAGPAADKLVNTDQVTAIVGAFCTGATIGAATAAGIPGGVVQISPSASAPALTTLEDNDLVFRTTPSDAFQGVKLADLLTQKGIKDVAVTYVNNDYGKGLADVFVAQFTANGGTVSANVAHEDGKADYRAELGQLSSSGSQNLVILAYASGSGKTVLQQAIEGGEFTAFVGGDGMIGDDLVTGLDPAAVNGKIIATRAGAYTGASADAYKKLATDAGQDPAATYAPQAYDAAFLLALAVEKNGSAKREGLSAALREIASAPGEKILPGEWAKALELIKAGTDIDYDGAGGPADFDKAGDVDGIIVEVGVTDGKFVEVGPVK</sequence>
<keyword evidence="8" id="KW-1185">Reference proteome</keyword>
<evidence type="ECO:0000256" key="2">
    <source>
        <dbReference type="ARBA" id="ARBA00022448"/>
    </source>
</evidence>
<evidence type="ECO:0000313" key="7">
    <source>
        <dbReference type="EMBL" id="OEO32329.1"/>
    </source>
</evidence>
<evidence type="ECO:0000256" key="1">
    <source>
        <dbReference type="ARBA" id="ARBA00010062"/>
    </source>
</evidence>
<dbReference type="AlphaFoldDB" id="A0A1E5XUS5"/>
<dbReference type="Proteomes" id="UP000095463">
    <property type="component" value="Unassembled WGS sequence"/>
</dbReference>
<dbReference type="Pfam" id="PF13458">
    <property type="entry name" value="Peripla_BP_6"/>
    <property type="match status" value="1"/>
</dbReference>
<dbReference type="InterPro" id="IPR000709">
    <property type="entry name" value="Leu_Ile_Val-bd"/>
</dbReference>
<keyword evidence="2" id="KW-0813">Transport</keyword>
<comment type="similarity">
    <text evidence="1">Belongs to the leucine-binding protein family.</text>
</comment>
<dbReference type="CDD" id="cd06346">
    <property type="entry name" value="PBP1_ABC_ligand_binding-like"/>
    <property type="match status" value="1"/>
</dbReference>
<evidence type="ECO:0000256" key="3">
    <source>
        <dbReference type="ARBA" id="ARBA00022729"/>
    </source>
</evidence>
<organism evidence="7 8">
    <name type="scientific">Devosia insulae DS-56</name>
    <dbReference type="NCBI Taxonomy" id="1116389"/>
    <lineage>
        <taxon>Bacteria</taxon>
        <taxon>Pseudomonadati</taxon>
        <taxon>Pseudomonadota</taxon>
        <taxon>Alphaproteobacteria</taxon>
        <taxon>Hyphomicrobiales</taxon>
        <taxon>Devosiaceae</taxon>
        <taxon>Devosia</taxon>
    </lineage>
</organism>
<dbReference type="InterPro" id="IPR028082">
    <property type="entry name" value="Peripla_BP_I"/>
</dbReference>
<feature type="signal peptide" evidence="5">
    <location>
        <begin position="1"/>
        <end position="25"/>
    </location>
</feature>
<dbReference type="PRINTS" id="PR00337">
    <property type="entry name" value="LEUILEVALBP"/>
</dbReference>
<feature type="chain" id="PRO_5009190563" evidence="5">
    <location>
        <begin position="26"/>
        <end position="403"/>
    </location>
</feature>
<proteinExistence type="inferred from homology"/>
<gene>
    <name evidence="7" type="ORF">VW23_012135</name>
</gene>
<dbReference type="PANTHER" id="PTHR30483:SF6">
    <property type="entry name" value="PERIPLASMIC BINDING PROTEIN OF ABC TRANSPORTER FOR NATURAL AMINO ACIDS"/>
    <property type="match status" value="1"/>
</dbReference>
<accession>A0A1E5XUS5</accession>
<dbReference type="EMBL" id="LAJE02000075">
    <property type="protein sequence ID" value="OEO32329.1"/>
    <property type="molecule type" value="Genomic_DNA"/>
</dbReference>
<comment type="caution">
    <text evidence="7">The sequence shown here is derived from an EMBL/GenBank/DDBJ whole genome shotgun (WGS) entry which is preliminary data.</text>
</comment>
<reference evidence="7 8" key="1">
    <citation type="journal article" date="2015" name="Genome Announc.">
        <title>Genome Assemblies of Three Soil-Associated Devosia species: D. insulae, D. limi, and D. soli.</title>
        <authorList>
            <person name="Hassan Y.I."/>
            <person name="Lepp D."/>
            <person name="Zhou T."/>
        </authorList>
    </citation>
    <scope>NUCLEOTIDE SEQUENCE [LARGE SCALE GENOMIC DNA]</scope>
    <source>
        <strain evidence="7 8">DS-56</strain>
    </source>
</reference>
<evidence type="ECO:0000256" key="4">
    <source>
        <dbReference type="ARBA" id="ARBA00022970"/>
    </source>
</evidence>
<evidence type="ECO:0000259" key="6">
    <source>
        <dbReference type="Pfam" id="PF13458"/>
    </source>
</evidence>
<dbReference type="SUPFAM" id="SSF53822">
    <property type="entry name" value="Periplasmic binding protein-like I"/>
    <property type="match status" value="1"/>
</dbReference>
<feature type="domain" description="Leucine-binding protein" evidence="6">
    <location>
        <begin position="28"/>
        <end position="339"/>
    </location>
</feature>
<dbReference type="GO" id="GO:0006865">
    <property type="term" value="P:amino acid transport"/>
    <property type="evidence" value="ECO:0007669"/>
    <property type="project" value="UniProtKB-KW"/>
</dbReference>
<evidence type="ECO:0000256" key="5">
    <source>
        <dbReference type="SAM" id="SignalP"/>
    </source>
</evidence>
<protein>
    <submittedName>
        <fullName evidence="7">Amino acid ABC transporter substrate-binding protein</fullName>
    </submittedName>
</protein>
<dbReference type="PANTHER" id="PTHR30483">
    <property type="entry name" value="LEUCINE-SPECIFIC-BINDING PROTEIN"/>
    <property type="match status" value="1"/>
</dbReference>
<dbReference type="InterPro" id="IPR051010">
    <property type="entry name" value="BCAA_transport"/>
</dbReference>
<dbReference type="OrthoDB" id="9791590at2"/>
<dbReference type="InterPro" id="IPR028081">
    <property type="entry name" value="Leu-bd"/>
</dbReference>
<dbReference type="Gene3D" id="3.40.50.2300">
    <property type="match status" value="2"/>
</dbReference>
<keyword evidence="4" id="KW-0029">Amino-acid transport</keyword>